<dbReference type="Pfam" id="PF12228">
    <property type="entry name" value="DUF3604"/>
    <property type="match status" value="1"/>
</dbReference>
<dbReference type="InterPro" id="IPR022028">
    <property type="entry name" value="DUF3604"/>
</dbReference>
<evidence type="ECO:0000313" key="3">
    <source>
        <dbReference type="Proteomes" id="UP001143362"/>
    </source>
</evidence>
<name>A0ABT3TI33_9GAMM</name>
<sequence length="689" mass="75708">MARLLKILLALCVLLLLTAAAAAMYLRYEFENARNEAVTIEQYFARPALRSQYAAPTREPCRQVAPQRQAWFGALHIHTNASFDAAAFGVTLNADDAYAFARGAAREYRLQDDADDVEVPIVQLSRPLDFAAVTDHAGKLGERRICYDPMQPGYDALACKIFRGDLRLPLDDAMQPLMRLASQAIFSSYRSARVCGADGEDCREEAATAWQENQQATEHWYDRSADCSFTSFHGYEYTLAKDGANLHRNVIFGSASVPPAVISAQDMTQPEQLWQWLEQSCHQQGEACDVITIPHNSNWSSGRMWFPYSLQTHLSPEQQREFAALRQRMEPLAEIMQVKGDSECRNGLSTVYGAADELCDFEKLRPPTETIEDCGELMGSGNMRLVGCLSRFSYVRYALSAGLAEQEKLGVNPFRLGIIAATDNHNGTPTADSESNYMGANGPDREARHRLRGTVEVPGGIAKGSPVRYNPGGLAGIWAQQNTRQSLFTAMRNRETFGTSGPRIEPRFFGGWNVPETLCQDPAMISKAYAAGVPMGGELNGSALSNGAPQFVVSANQDPQGMPLQKIQVIKGWVDAQGTQQAVYEVAGNGANGASVSAADCTPQGSGFAQLCSVWRDPDFDPAQRAVYYARVVENPSCRWSTWQCNAMPAAARPTSCSDPEVPKFIQERAWTSPIWYNPAPNASAETKL</sequence>
<reference evidence="2" key="1">
    <citation type="submission" date="2019-02" db="EMBL/GenBank/DDBJ databases">
        <authorList>
            <person name="Li S.-H."/>
        </authorList>
    </citation>
    <scope>NUCLEOTIDE SEQUENCE</scope>
    <source>
        <strain evidence="2">IMCC14734</strain>
    </source>
</reference>
<keyword evidence="3" id="KW-1185">Reference proteome</keyword>
<protein>
    <submittedName>
        <fullName evidence="2">DUF3604 domain-containing protein</fullName>
    </submittedName>
</protein>
<dbReference type="RefSeq" id="WP_279245981.1">
    <property type="nucleotide sequence ID" value="NZ_SHNN01000002.1"/>
</dbReference>
<gene>
    <name evidence="2" type="ORF">EYC98_14080</name>
</gene>
<keyword evidence="1" id="KW-0732">Signal</keyword>
<comment type="caution">
    <text evidence="2">The sequence shown here is derived from an EMBL/GenBank/DDBJ whole genome shotgun (WGS) entry which is preliminary data.</text>
</comment>
<dbReference type="EMBL" id="SHNN01000002">
    <property type="protein sequence ID" value="MCX2981987.1"/>
    <property type="molecule type" value="Genomic_DNA"/>
</dbReference>
<feature type="chain" id="PRO_5045213645" evidence="1">
    <location>
        <begin position="23"/>
        <end position="689"/>
    </location>
</feature>
<evidence type="ECO:0000313" key="2">
    <source>
        <dbReference type="EMBL" id="MCX2981987.1"/>
    </source>
</evidence>
<evidence type="ECO:0000256" key="1">
    <source>
        <dbReference type="SAM" id="SignalP"/>
    </source>
</evidence>
<proteinExistence type="predicted"/>
<organism evidence="2 3">
    <name type="scientific">Candidatus Litorirhabdus singularis</name>
    <dbReference type="NCBI Taxonomy" id="2518993"/>
    <lineage>
        <taxon>Bacteria</taxon>
        <taxon>Pseudomonadati</taxon>
        <taxon>Pseudomonadota</taxon>
        <taxon>Gammaproteobacteria</taxon>
        <taxon>Cellvibrionales</taxon>
        <taxon>Halieaceae</taxon>
        <taxon>Candidatus Litorirhabdus</taxon>
    </lineage>
</organism>
<accession>A0ABT3TI33</accession>
<feature type="signal peptide" evidence="1">
    <location>
        <begin position="1"/>
        <end position="22"/>
    </location>
</feature>
<dbReference type="Proteomes" id="UP001143362">
    <property type="component" value="Unassembled WGS sequence"/>
</dbReference>